<protein>
    <submittedName>
        <fullName evidence="2">Epidermal growth factor receptor substrate 15-like isoform X1</fullName>
    </submittedName>
</protein>
<evidence type="ECO:0000313" key="2">
    <source>
        <dbReference type="EMBL" id="KAL1540699.1"/>
    </source>
</evidence>
<dbReference type="PANTHER" id="PTHR11216">
    <property type="entry name" value="EH DOMAIN"/>
    <property type="match status" value="1"/>
</dbReference>
<feature type="region of interest" description="Disordered" evidence="1">
    <location>
        <begin position="359"/>
        <end position="390"/>
    </location>
</feature>
<feature type="region of interest" description="Disordered" evidence="1">
    <location>
        <begin position="108"/>
        <end position="169"/>
    </location>
</feature>
<evidence type="ECO:0000256" key="1">
    <source>
        <dbReference type="SAM" id="MobiDB-lite"/>
    </source>
</evidence>
<comment type="caution">
    <text evidence="2">The sequence shown here is derived from an EMBL/GenBank/DDBJ whole genome shotgun (WGS) entry which is preliminary data.</text>
</comment>
<dbReference type="PANTHER" id="PTHR11216:SF161">
    <property type="entry name" value="CALCIUM-BINDING EF HAND FAMILY PROTEIN"/>
    <property type="match status" value="1"/>
</dbReference>
<evidence type="ECO:0000313" key="3">
    <source>
        <dbReference type="Proteomes" id="UP001567538"/>
    </source>
</evidence>
<reference evidence="2 3" key="1">
    <citation type="submission" date="2024-06" db="EMBL/GenBank/DDBJ databases">
        <title>A chromosome level genome sequence of Diviner's sage (Salvia divinorum).</title>
        <authorList>
            <person name="Ford S.A."/>
            <person name="Ro D.-K."/>
            <person name="Ness R.W."/>
            <person name="Phillips M.A."/>
        </authorList>
    </citation>
    <scope>NUCLEOTIDE SEQUENCE [LARGE SCALE GENOMIC DNA]</scope>
    <source>
        <strain evidence="2">SAF-2024a</strain>
        <tissue evidence="2">Leaf</tissue>
    </source>
</reference>
<dbReference type="EMBL" id="JBEAFC010000009">
    <property type="protein sequence ID" value="KAL1540699.1"/>
    <property type="molecule type" value="Genomic_DNA"/>
</dbReference>
<organism evidence="2 3">
    <name type="scientific">Salvia divinorum</name>
    <name type="common">Maria pastora</name>
    <name type="synonym">Diviner's sage</name>
    <dbReference type="NCBI Taxonomy" id="28513"/>
    <lineage>
        <taxon>Eukaryota</taxon>
        <taxon>Viridiplantae</taxon>
        <taxon>Streptophyta</taxon>
        <taxon>Embryophyta</taxon>
        <taxon>Tracheophyta</taxon>
        <taxon>Spermatophyta</taxon>
        <taxon>Magnoliopsida</taxon>
        <taxon>eudicotyledons</taxon>
        <taxon>Gunneridae</taxon>
        <taxon>Pentapetalae</taxon>
        <taxon>asterids</taxon>
        <taxon>lamiids</taxon>
        <taxon>Lamiales</taxon>
        <taxon>Lamiaceae</taxon>
        <taxon>Nepetoideae</taxon>
        <taxon>Mentheae</taxon>
        <taxon>Salviinae</taxon>
        <taxon>Salvia</taxon>
        <taxon>Salvia subgen. Calosphace</taxon>
    </lineage>
</organism>
<feature type="compositionally biased region" description="Basic and acidic residues" evidence="1">
    <location>
        <begin position="363"/>
        <end position="372"/>
    </location>
</feature>
<keyword evidence="3" id="KW-1185">Reference proteome</keyword>
<accession>A0ABD1GBU3</accession>
<sequence>MELYRAIVNLDQENADGAQDRANQVQSDLEELVKTLNERCKTYGLRAKPTSLLELPFGWQPGIEGTAADWDEDWDKFEIEGFTYVKELTLEVQNVIAPPKLKSAFREKVSSLHNRTTGRSPSKADDNSELPSSVERVTEDDRPETNNNSEHTARTPPDSPAGSNAVASPSKEFRDLRMHKDFNMNGSPHAFDTQSEYGDESIFSRDKRFDDPSWGTFDSHYDVDAAWDSVSVASKEIGSLFGPDDWVLNPIRTGARGTDASLPKQGPFFDSVPSTPSNTSLPKQGPFFDSVPSTPLHNLSSHADNMFARNSPFAFADSVPTTPMYNSSSSPKKFSETADSDYNFGAIPSRTSLARFDSTSSMRDADYGHGFDDTADPFGSDEPFRSSYEAKTLSRDSDSWKAF</sequence>
<feature type="compositionally biased region" description="Polar residues" evidence="1">
    <location>
        <begin position="111"/>
        <end position="120"/>
    </location>
</feature>
<name>A0ABD1GBU3_SALDI</name>
<proteinExistence type="predicted"/>
<gene>
    <name evidence="2" type="ORF">AAHA92_25011</name>
</gene>
<dbReference type="Proteomes" id="UP001567538">
    <property type="component" value="Unassembled WGS sequence"/>
</dbReference>
<dbReference type="AlphaFoldDB" id="A0ABD1GBU3"/>